<accession>A0A6L2NTQ3</accession>
<feature type="compositionally biased region" description="Basic residues" evidence="3">
    <location>
        <begin position="430"/>
        <end position="439"/>
    </location>
</feature>
<evidence type="ECO:0000259" key="5">
    <source>
        <dbReference type="PROSITE" id="PS50158"/>
    </source>
</evidence>
<dbReference type="SUPFAM" id="SSF57756">
    <property type="entry name" value="Retrovirus zinc finger-like domains"/>
    <property type="match status" value="1"/>
</dbReference>
<feature type="transmembrane region" description="Helical" evidence="4">
    <location>
        <begin position="1182"/>
        <end position="1204"/>
    </location>
</feature>
<dbReference type="Gene3D" id="4.10.60.10">
    <property type="entry name" value="Zinc finger, CCHC-type"/>
    <property type="match status" value="1"/>
</dbReference>
<evidence type="ECO:0000256" key="2">
    <source>
        <dbReference type="SAM" id="Coils"/>
    </source>
</evidence>
<dbReference type="EMBL" id="BKCJ010010022">
    <property type="protein sequence ID" value="GEU89721.1"/>
    <property type="molecule type" value="Genomic_DNA"/>
</dbReference>
<gene>
    <name evidence="6" type="ORF">Tci_061699</name>
</gene>
<comment type="caution">
    <text evidence="6">The sequence shown here is derived from an EMBL/GenBank/DDBJ whole genome shotgun (WGS) entry which is preliminary data.</text>
</comment>
<keyword evidence="1" id="KW-0862">Zinc</keyword>
<dbReference type="GO" id="GO:0008270">
    <property type="term" value="F:zinc ion binding"/>
    <property type="evidence" value="ECO:0007669"/>
    <property type="project" value="UniProtKB-KW"/>
</dbReference>
<keyword evidence="1" id="KW-0863">Zinc-finger</keyword>
<dbReference type="PROSITE" id="PS50158">
    <property type="entry name" value="ZF_CCHC"/>
    <property type="match status" value="1"/>
</dbReference>
<feature type="compositionally biased region" description="Polar residues" evidence="3">
    <location>
        <begin position="1010"/>
        <end position="1027"/>
    </location>
</feature>
<evidence type="ECO:0000313" key="6">
    <source>
        <dbReference type="EMBL" id="GEU89721.1"/>
    </source>
</evidence>
<evidence type="ECO:0000256" key="4">
    <source>
        <dbReference type="SAM" id="Phobius"/>
    </source>
</evidence>
<keyword evidence="4" id="KW-0472">Membrane</keyword>
<dbReference type="AlphaFoldDB" id="A0A6L2NTQ3"/>
<feature type="domain" description="CCHC-type" evidence="5">
    <location>
        <begin position="317"/>
        <end position="331"/>
    </location>
</feature>
<keyword evidence="4" id="KW-1133">Transmembrane helix</keyword>
<feature type="region of interest" description="Disordered" evidence="3">
    <location>
        <begin position="987"/>
        <end position="1027"/>
    </location>
</feature>
<keyword evidence="1" id="KW-0479">Metal-binding</keyword>
<keyword evidence="2" id="KW-0175">Coiled coil</keyword>
<feature type="region of interest" description="Disordered" evidence="3">
    <location>
        <begin position="416"/>
        <end position="444"/>
    </location>
</feature>
<evidence type="ECO:0000256" key="3">
    <source>
        <dbReference type="SAM" id="MobiDB-lite"/>
    </source>
</evidence>
<evidence type="ECO:0000256" key="1">
    <source>
        <dbReference type="PROSITE-ProRule" id="PRU00047"/>
    </source>
</evidence>
<feature type="compositionally biased region" description="Basic residues" evidence="3">
    <location>
        <begin position="1000"/>
        <end position="1009"/>
    </location>
</feature>
<organism evidence="6">
    <name type="scientific">Tanacetum cinerariifolium</name>
    <name type="common">Dalmatian daisy</name>
    <name type="synonym">Chrysanthemum cinerariifolium</name>
    <dbReference type="NCBI Taxonomy" id="118510"/>
    <lineage>
        <taxon>Eukaryota</taxon>
        <taxon>Viridiplantae</taxon>
        <taxon>Streptophyta</taxon>
        <taxon>Embryophyta</taxon>
        <taxon>Tracheophyta</taxon>
        <taxon>Spermatophyta</taxon>
        <taxon>Magnoliopsida</taxon>
        <taxon>eudicotyledons</taxon>
        <taxon>Gunneridae</taxon>
        <taxon>Pentapetalae</taxon>
        <taxon>asterids</taxon>
        <taxon>campanulids</taxon>
        <taxon>Asterales</taxon>
        <taxon>Asteraceae</taxon>
        <taxon>Asteroideae</taxon>
        <taxon>Anthemideae</taxon>
        <taxon>Anthemidinae</taxon>
        <taxon>Tanacetum</taxon>
    </lineage>
</organism>
<dbReference type="InterPro" id="IPR036875">
    <property type="entry name" value="Znf_CCHC_sf"/>
</dbReference>
<feature type="coiled-coil region" evidence="2">
    <location>
        <begin position="1077"/>
        <end position="1104"/>
    </location>
</feature>
<proteinExistence type="predicted"/>
<keyword evidence="4" id="KW-0812">Transmembrane</keyword>
<dbReference type="InterPro" id="IPR001878">
    <property type="entry name" value="Znf_CCHC"/>
</dbReference>
<reference evidence="6" key="1">
    <citation type="journal article" date="2019" name="Sci. Rep.">
        <title>Draft genome of Tanacetum cinerariifolium, the natural source of mosquito coil.</title>
        <authorList>
            <person name="Yamashiro T."/>
            <person name="Shiraishi A."/>
            <person name="Satake H."/>
            <person name="Nakayama K."/>
        </authorList>
    </citation>
    <scope>NUCLEOTIDE SEQUENCE</scope>
</reference>
<dbReference type="SMART" id="SM00343">
    <property type="entry name" value="ZnF_C2HC"/>
    <property type="match status" value="1"/>
</dbReference>
<protein>
    <submittedName>
        <fullName evidence="6">Ribonuclease H-like domain-containing protein</fullName>
    </submittedName>
</protein>
<name>A0A6L2NTQ3_TANCI</name>
<dbReference type="GO" id="GO:0003676">
    <property type="term" value="F:nucleic acid binding"/>
    <property type="evidence" value="ECO:0007669"/>
    <property type="project" value="InterPro"/>
</dbReference>
<sequence length="1215" mass="138664">MENPEQAFVDYASSHTDEAGGHEDEDDHRKVHYSNNLSLGPEYKYDEGVCKVIQSLMKMKAIKNKGFKNPAFVYIVVDMSRKHECVERTPMEVIKNGNKVLKRTVGINEETYEPTSAEEKLDRRNEMKSRGTLLMALPNKDQLKFHSYQDAKLLMEAIEKRYGGNKESKKEVVIQQEDMNLKLLRRLPSEWKTHALIWRNKAELKTISQDDLYNNLKIYKPGLSESSNTNQNPQNMAFVSSNSTSSFNEVDTTASGVSTAHTQDTTVNWISDLKKVDPDDLEEMDLHWEIAMLTIRTGRNLDINGQRIGFDKSKVECLNCHKNGHFARECRAPKNQDNRGREFGRKTVPVETLIENALIAQDGIGSIEEPKIIMKNSFSPPIIEDWHSDDESEVEISPIVEVKIFKPSVENIKSVKTARKTIKPEESPKQHKHHPRGNQRNRNNLMSQRLGSNFKMINKASYVCCSFKHPQYDCDQRVVKQVWNNTRRVNHKNFANKFTHPHTKRRFVLQAVLTRSGKIYTAGASVTIVVRPVNIVGSKSTVNYPRLISNAIKKGHSQVTRPFNNGEARLKFKELMELCTKLSDIVLDLEKTKADQAKEIVDLKKKRSLGEEDASKQGRNLKQSNLLCLSSLCLLKVKNSIRRYCTKFHQFLKFQSGFPTLSLEWFTVDFDPAVLTGLTAVVTLAPTVLILHNMVNTACGTNLLLGNQEWKKVLKRTVGTSEETYEPTSVEEKLDRRNEMKSFPLLMDLEKVDPDDLEEMDLHWEIVMLTIRAQRFMKRTGRNLDMNGQRIGFDKSKVECFNFTKMASFQENVEPKESRQQSYQAEEEIPTNYAFMSLTSLGSSSSSKSEVDSCSNSCMKAYDNLKEQYDSLTLDYKKSQYNLLSYKAGNYMPPKHDLRLIDEHFTSVSVDVISIDAPSDVMIVKTIDVNHKGVFSIEKPKLIMKNSFSPVIIEDWHSDDESEVEISPIVEVKIVKASVEKIKSVKTARKTIKPEESPKQHKHHPRGNQRNRNNLIPVNTAGSKSTVNHPRLISNAFKRGNSQVIRPFNKEARLKLKELMELCTKLCDIVLNLEKTKTDQAKEIADLIKRVKRLKRKIRSKTLRMNLFKIGTSRRRSFGEDDASKQGRDLKHSNLLSLSSLCLLQVKNSIKQFCTKFHQFLKFQSGFPCLSLGWFTVDFEPAVLTGLAAVVILTPIVLILPNLVNIACETSHLLG</sequence>